<keyword evidence="3" id="KW-0670">Pyruvate</keyword>
<dbReference type="PANTHER" id="PTHR42897:SF2">
    <property type="entry name" value="PYRUVATE SYNTHASE SUBUNIT PORB"/>
    <property type="match status" value="1"/>
</dbReference>
<feature type="domain" description="Thiamine pyrophosphate enzyme TPP-binding" evidence="2">
    <location>
        <begin position="67"/>
        <end position="224"/>
    </location>
</feature>
<dbReference type="InterPro" id="IPR051479">
    <property type="entry name" value="PorB-like"/>
</dbReference>
<dbReference type="SUPFAM" id="SSF52518">
    <property type="entry name" value="Thiamin diphosphate-binding fold (THDP-binding)"/>
    <property type="match status" value="1"/>
</dbReference>
<dbReference type="Pfam" id="PF02775">
    <property type="entry name" value="TPP_enzyme_C"/>
    <property type="match status" value="1"/>
</dbReference>
<evidence type="ECO:0000313" key="4">
    <source>
        <dbReference type="Proteomes" id="UP000243333"/>
    </source>
</evidence>
<dbReference type="AlphaFoldDB" id="A0A1G7LHG0"/>
<name>A0A1G7LHG0_9FIRM</name>
<evidence type="ECO:0000259" key="2">
    <source>
        <dbReference type="Pfam" id="PF02775"/>
    </source>
</evidence>
<accession>A0A1G7LHG0</accession>
<protein>
    <submittedName>
        <fullName evidence="3">Pyruvate ferredoxin oxidoreductase, beta subunit</fullName>
    </submittedName>
</protein>
<sequence>MAVAETIKSIAQAPAEEYYLPGHRTCAGCGPALAYRLIAKAAGKNTIFIGPTGCMYVANTSYACGPWAVPWTHAQITNGGAVASGIEAAFKMMIKKGKIKDEFPNIIVMAGDGGAIDIGLQAASAMMYRGHDVLFVMYDNESYANTGIQTSPSTPYGATTMFTPAGPEIPEAKKFFPKDPMAIFCGGGHPEVKYGATASVAYPVDLMNKVRKGLAYEGPAFLHVQCPCPKGWTFPADKTVEVGKLAVETGMWFIYEIENGVKKFNIMPKKLKPVEEYLQTQGRFSHLQPEHVAKLQAWVNAKAQFLGAEVTLPPVQ</sequence>
<dbReference type="STRING" id="1123285.SAMN05660235_01777"/>
<dbReference type="Gene3D" id="3.40.50.970">
    <property type="match status" value="2"/>
</dbReference>
<dbReference type="NCBIfam" id="NF045792">
    <property type="entry name" value="OxalOxredbeta"/>
    <property type="match status" value="1"/>
</dbReference>
<organism evidence="3 4">
    <name type="scientific">Sporolituus thermophilus DSM 23256</name>
    <dbReference type="NCBI Taxonomy" id="1123285"/>
    <lineage>
        <taxon>Bacteria</taxon>
        <taxon>Bacillati</taxon>
        <taxon>Bacillota</taxon>
        <taxon>Negativicutes</taxon>
        <taxon>Selenomonadales</taxon>
        <taxon>Sporomusaceae</taxon>
        <taxon>Sporolituus</taxon>
    </lineage>
</organism>
<dbReference type="InterPro" id="IPR054952">
    <property type="entry name" value="OxalOxred_beta"/>
</dbReference>
<dbReference type="GO" id="GO:0016491">
    <property type="term" value="F:oxidoreductase activity"/>
    <property type="evidence" value="ECO:0007669"/>
    <property type="project" value="UniProtKB-KW"/>
</dbReference>
<reference evidence="4" key="1">
    <citation type="submission" date="2016-10" db="EMBL/GenBank/DDBJ databases">
        <authorList>
            <person name="Varghese N."/>
            <person name="Submissions S."/>
        </authorList>
    </citation>
    <scope>NUCLEOTIDE SEQUENCE [LARGE SCALE GENOMIC DNA]</scope>
    <source>
        <strain evidence="4">DSM 23256</strain>
    </source>
</reference>
<dbReference type="PANTHER" id="PTHR42897">
    <property type="entry name" value="PYRUVATE SYNTHASE SUBUNIT PORB"/>
    <property type="match status" value="1"/>
</dbReference>
<dbReference type="InterPro" id="IPR011766">
    <property type="entry name" value="TPP_enzyme_TPP-bd"/>
</dbReference>
<evidence type="ECO:0000256" key="1">
    <source>
        <dbReference type="ARBA" id="ARBA00023002"/>
    </source>
</evidence>
<evidence type="ECO:0000313" key="3">
    <source>
        <dbReference type="EMBL" id="SDF48915.1"/>
    </source>
</evidence>
<dbReference type="InterPro" id="IPR029061">
    <property type="entry name" value="THDP-binding"/>
</dbReference>
<dbReference type="OrthoDB" id="9794954at2"/>
<dbReference type="RefSeq" id="WP_093690054.1">
    <property type="nucleotide sequence ID" value="NZ_FNBU01000012.1"/>
</dbReference>
<gene>
    <name evidence="3" type="ORF">SAMN05660235_01777</name>
</gene>
<dbReference type="GO" id="GO:0030976">
    <property type="term" value="F:thiamine pyrophosphate binding"/>
    <property type="evidence" value="ECO:0007669"/>
    <property type="project" value="InterPro"/>
</dbReference>
<proteinExistence type="predicted"/>
<dbReference type="Proteomes" id="UP000243333">
    <property type="component" value="Unassembled WGS sequence"/>
</dbReference>
<keyword evidence="1" id="KW-0560">Oxidoreductase</keyword>
<dbReference type="EMBL" id="FNBU01000012">
    <property type="protein sequence ID" value="SDF48915.1"/>
    <property type="molecule type" value="Genomic_DNA"/>
</dbReference>
<keyword evidence="4" id="KW-1185">Reference proteome</keyword>